<dbReference type="EMBL" id="VEVO01000009">
    <property type="protein sequence ID" value="KAF0037037.1"/>
    <property type="molecule type" value="Genomic_DNA"/>
</dbReference>
<proteinExistence type="predicted"/>
<gene>
    <name evidence="1" type="ORF">F2P81_009911</name>
</gene>
<dbReference type="Proteomes" id="UP000438429">
    <property type="component" value="Unassembled WGS sequence"/>
</dbReference>
<accession>A0A6A4SUA2</accession>
<organism evidence="1 2">
    <name type="scientific">Scophthalmus maximus</name>
    <name type="common">Turbot</name>
    <name type="synonym">Psetta maxima</name>
    <dbReference type="NCBI Taxonomy" id="52904"/>
    <lineage>
        <taxon>Eukaryota</taxon>
        <taxon>Metazoa</taxon>
        <taxon>Chordata</taxon>
        <taxon>Craniata</taxon>
        <taxon>Vertebrata</taxon>
        <taxon>Euteleostomi</taxon>
        <taxon>Actinopterygii</taxon>
        <taxon>Neopterygii</taxon>
        <taxon>Teleostei</taxon>
        <taxon>Neoteleostei</taxon>
        <taxon>Acanthomorphata</taxon>
        <taxon>Carangaria</taxon>
        <taxon>Pleuronectiformes</taxon>
        <taxon>Pleuronectoidei</taxon>
        <taxon>Scophthalmidae</taxon>
        <taxon>Scophthalmus</taxon>
    </lineage>
</organism>
<comment type="caution">
    <text evidence="1">The sequence shown here is derived from an EMBL/GenBank/DDBJ whole genome shotgun (WGS) entry which is preliminary data.</text>
</comment>
<evidence type="ECO:0000313" key="1">
    <source>
        <dbReference type="EMBL" id="KAF0037037.1"/>
    </source>
</evidence>
<name>A0A6A4SUA2_SCOMX</name>
<evidence type="ECO:0000313" key="2">
    <source>
        <dbReference type="Proteomes" id="UP000438429"/>
    </source>
</evidence>
<dbReference type="AlphaFoldDB" id="A0A6A4SUA2"/>
<reference evidence="1 2" key="1">
    <citation type="submission" date="2019-06" db="EMBL/GenBank/DDBJ databases">
        <title>Draft genomes of female and male turbot (Scophthalmus maximus).</title>
        <authorList>
            <person name="Xu H."/>
            <person name="Xu X.-W."/>
            <person name="Shao C."/>
            <person name="Chen S."/>
        </authorList>
    </citation>
    <scope>NUCLEOTIDE SEQUENCE [LARGE SCALE GENOMIC DNA]</scope>
    <source>
        <strain evidence="1">Ysfricsl-2016a</strain>
        <tissue evidence="1">Blood</tissue>
    </source>
</reference>
<protein>
    <submittedName>
        <fullName evidence="1">Uncharacterized protein</fullName>
    </submittedName>
</protein>
<sequence>MVLMCGRRLLRTRSLSEHHRSPDTSLCVCLRASKGYKETKSIRIPLSFETLFKKENDLRQDEADNTMRMRASSGIVPFLLEF</sequence>